<evidence type="ECO:0000313" key="4">
    <source>
        <dbReference type="Proteomes" id="UP000186513"/>
    </source>
</evidence>
<dbReference type="Pfam" id="PF11695">
    <property type="entry name" value="DUF3291"/>
    <property type="match status" value="1"/>
</dbReference>
<organism evidence="3 4">
    <name type="scientific">Chitinimonas taiwanensis DSM 18899</name>
    <dbReference type="NCBI Taxonomy" id="1121279"/>
    <lineage>
        <taxon>Bacteria</taxon>
        <taxon>Pseudomonadati</taxon>
        <taxon>Pseudomonadota</taxon>
        <taxon>Betaproteobacteria</taxon>
        <taxon>Neisseriales</taxon>
        <taxon>Chitinibacteraceae</taxon>
        <taxon>Chitinimonas</taxon>
    </lineage>
</organism>
<name>A0A1K2H4V4_9NEIS</name>
<dbReference type="OrthoDB" id="9808719at2"/>
<gene>
    <name evidence="3" type="ORF">SAMN02745887_00376</name>
</gene>
<sequence>MSCYRLAQLNIATLKAPLDSPLLADFVANLDRINRLAEQSPGFEWRLQDEGGDATDLRPFGDQVVVNMSVWRDVQALSDYAFKSAHVEIMRRRREWFERMGEAYAVLWWVPHGHQPSLSEAAERLALLQTHGPSAQAFTFKHAFPPPDAAPAQAAGPSAEQPSDTCPAD</sequence>
<proteinExistence type="predicted"/>
<evidence type="ECO:0000313" key="3">
    <source>
        <dbReference type="EMBL" id="SFZ71005.1"/>
    </source>
</evidence>
<dbReference type="SUPFAM" id="SSF54909">
    <property type="entry name" value="Dimeric alpha+beta barrel"/>
    <property type="match status" value="1"/>
</dbReference>
<dbReference type="InterPro" id="IPR011008">
    <property type="entry name" value="Dimeric_a/b-barrel"/>
</dbReference>
<feature type="compositionally biased region" description="Low complexity" evidence="1">
    <location>
        <begin position="150"/>
        <end position="162"/>
    </location>
</feature>
<reference evidence="3 4" key="1">
    <citation type="submission" date="2016-11" db="EMBL/GenBank/DDBJ databases">
        <authorList>
            <person name="Jaros S."/>
            <person name="Januszkiewicz K."/>
            <person name="Wedrychowicz H."/>
        </authorList>
    </citation>
    <scope>NUCLEOTIDE SEQUENCE [LARGE SCALE GENOMIC DNA]</scope>
    <source>
        <strain evidence="3 4">DSM 18899</strain>
    </source>
</reference>
<feature type="domain" description="DUF3291" evidence="2">
    <location>
        <begin position="6"/>
        <end position="142"/>
    </location>
</feature>
<dbReference type="Proteomes" id="UP000186513">
    <property type="component" value="Unassembled WGS sequence"/>
</dbReference>
<dbReference type="STRING" id="1121279.SAMN02745887_00376"/>
<dbReference type="EMBL" id="FPKR01000001">
    <property type="protein sequence ID" value="SFZ71005.1"/>
    <property type="molecule type" value="Genomic_DNA"/>
</dbReference>
<keyword evidence="4" id="KW-1185">Reference proteome</keyword>
<protein>
    <recommendedName>
        <fullName evidence="2">DUF3291 domain-containing protein</fullName>
    </recommendedName>
</protein>
<evidence type="ECO:0000256" key="1">
    <source>
        <dbReference type="SAM" id="MobiDB-lite"/>
    </source>
</evidence>
<dbReference type="AlphaFoldDB" id="A0A1K2H4V4"/>
<dbReference type="RefSeq" id="WP_072426903.1">
    <property type="nucleotide sequence ID" value="NZ_FPKR01000001.1"/>
</dbReference>
<evidence type="ECO:0000259" key="2">
    <source>
        <dbReference type="Pfam" id="PF11695"/>
    </source>
</evidence>
<feature type="region of interest" description="Disordered" evidence="1">
    <location>
        <begin position="141"/>
        <end position="169"/>
    </location>
</feature>
<dbReference type="InterPro" id="IPR021708">
    <property type="entry name" value="DUF3291"/>
</dbReference>
<accession>A0A1K2H4V4</accession>